<dbReference type="EMBL" id="JBHSHC010000112">
    <property type="protein sequence ID" value="MFC4768910.1"/>
    <property type="molecule type" value="Genomic_DNA"/>
</dbReference>
<gene>
    <name evidence="1" type="ORF">ACFO8Q_16350</name>
</gene>
<dbReference type="Proteomes" id="UP001596002">
    <property type="component" value="Unassembled WGS sequence"/>
</dbReference>
<name>A0ABV9Q3Z4_9BACL</name>
<evidence type="ECO:0000313" key="2">
    <source>
        <dbReference type="Proteomes" id="UP001596002"/>
    </source>
</evidence>
<comment type="caution">
    <text evidence="1">The sequence shown here is derived from an EMBL/GenBank/DDBJ whole genome shotgun (WGS) entry which is preliminary data.</text>
</comment>
<organism evidence="1 2">
    <name type="scientific">Effusibacillus consociatus</name>
    <dbReference type="NCBI Taxonomy" id="1117041"/>
    <lineage>
        <taxon>Bacteria</taxon>
        <taxon>Bacillati</taxon>
        <taxon>Bacillota</taxon>
        <taxon>Bacilli</taxon>
        <taxon>Bacillales</taxon>
        <taxon>Alicyclobacillaceae</taxon>
        <taxon>Effusibacillus</taxon>
    </lineage>
</organism>
<keyword evidence="2" id="KW-1185">Reference proteome</keyword>
<evidence type="ECO:0000313" key="1">
    <source>
        <dbReference type="EMBL" id="MFC4768910.1"/>
    </source>
</evidence>
<sequence>MVVITTLQERAAVLLRDLKDKKSVESLIQLHRIFENVERMERLKHETDSDQHNH</sequence>
<evidence type="ECO:0008006" key="3">
    <source>
        <dbReference type="Google" id="ProtNLM"/>
    </source>
</evidence>
<protein>
    <recommendedName>
        <fullName evidence="3">Fur-regulated basic protein FbpA</fullName>
    </recommendedName>
</protein>
<reference evidence="2" key="1">
    <citation type="journal article" date="2019" name="Int. J. Syst. Evol. Microbiol.">
        <title>The Global Catalogue of Microorganisms (GCM) 10K type strain sequencing project: providing services to taxonomists for standard genome sequencing and annotation.</title>
        <authorList>
            <consortium name="The Broad Institute Genomics Platform"/>
            <consortium name="The Broad Institute Genome Sequencing Center for Infectious Disease"/>
            <person name="Wu L."/>
            <person name="Ma J."/>
        </authorList>
    </citation>
    <scope>NUCLEOTIDE SEQUENCE [LARGE SCALE GENOMIC DNA]</scope>
    <source>
        <strain evidence="2">WYCCWR 12678</strain>
    </source>
</reference>
<accession>A0ABV9Q3Z4</accession>
<proteinExistence type="predicted"/>